<dbReference type="InterPro" id="IPR036872">
    <property type="entry name" value="CH_dom_sf"/>
</dbReference>
<feature type="compositionally biased region" description="Basic and acidic residues" evidence="5">
    <location>
        <begin position="452"/>
        <end position="466"/>
    </location>
</feature>
<sequence length="601" mass="68255">MADSLGDSLLAWVRSFEHAGKVEHLGQLNDGNALWAILQDVDPDYFSGRLPEPNIDASSEWTRKWQNLKHLEKQLSMYYRDVCNGQSDPSAASSPDLQAVAAGSSIPDLEKLIMEIIRSAMASPESNQRMGKRLIGLGNEYAMAIAYEIRKMQEEEEPDSGTVSRDESAYQSEQDTPAVPGANGKSKESGGLFGDPMLEREEELLQAQATIEKLQANQAAAQRQLQELRQDKQQLQEAFDAYRSDLTTKGRKTAEDDEFKKLQRQTDSDRAYIDDLEAQLQSSRNTVENYERQLQRVKEENESGQSLRDDLQMLRAENEDLSQKVKANENLRKKIQALQEQDKANSTLREELKQAQERLEDFDRLKQVQSGLEKEIIEKKGLIRNQEYQINELTTTRKHAEYDARVLAQKLEAARERQERDHETIEELRIKLQDRSPDDEIDIEAPEPSKSPVERETTSKHVTDDSKQYKEQIVLLEQQLSAADARLKQASERNAALEEQTQTASSSSAANEKAQQELQDQQETIAELRKALEIASSQPREVVPQDVSALQRENRLMATAWYDLSKRLQSNGVSLGRRKPDPKSWIGKQRALVGPGSLPQR</sequence>
<dbReference type="GO" id="GO:0005815">
    <property type="term" value="C:microtubule organizing center"/>
    <property type="evidence" value="ECO:0007669"/>
    <property type="project" value="TreeGrafter"/>
</dbReference>
<dbReference type="GO" id="GO:0030705">
    <property type="term" value="P:cytoskeleton-dependent intracellular transport"/>
    <property type="evidence" value="ECO:0007669"/>
    <property type="project" value="InterPro"/>
</dbReference>
<reference evidence="7 8" key="1">
    <citation type="submission" date="2016-06" db="EMBL/GenBank/DDBJ databases">
        <authorList>
            <person name="Kjaerup R.B."/>
            <person name="Dalgaard T.S."/>
            <person name="Juul-Madsen H.R."/>
        </authorList>
    </citation>
    <scope>NUCLEOTIDE SEQUENCE [LARGE SCALE GENOMIC DNA]</scope>
</reference>
<dbReference type="GO" id="GO:0031122">
    <property type="term" value="P:cytoplasmic microtubule organization"/>
    <property type="evidence" value="ECO:0007669"/>
    <property type="project" value="TreeGrafter"/>
</dbReference>
<feature type="region of interest" description="Disordered" evidence="5">
    <location>
        <begin position="414"/>
        <end position="466"/>
    </location>
</feature>
<dbReference type="GO" id="GO:0005737">
    <property type="term" value="C:cytoplasm"/>
    <property type="evidence" value="ECO:0007669"/>
    <property type="project" value="UniProtKB-SubCell"/>
</dbReference>
<protein>
    <recommendedName>
        <fullName evidence="6">HOOK N-terminal domain-containing protein</fullName>
    </recommendedName>
</protein>
<dbReference type="CDD" id="cd22211">
    <property type="entry name" value="HkD_SF"/>
    <property type="match status" value="1"/>
</dbReference>
<keyword evidence="8" id="KW-1185">Reference proteome</keyword>
<dbReference type="Gene3D" id="1.10.418.10">
    <property type="entry name" value="Calponin-like domain"/>
    <property type="match status" value="1"/>
</dbReference>
<dbReference type="GO" id="GO:0008017">
    <property type="term" value="F:microtubule binding"/>
    <property type="evidence" value="ECO:0007669"/>
    <property type="project" value="TreeGrafter"/>
</dbReference>
<dbReference type="EMBL" id="LT853693">
    <property type="protein sequence ID" value="SMQ47433.1"/>
    <property type="molecule type" value="Genomic_DNA"/>
</dbReference>
<evidence type="ECO:0000256" key="2">
    <source>
        <dbReference type="ARBA" id="ARBA00022490"/>
    </source>
</evidence>
<evidence type="ECO:0000313" key="7">
    <source>
        <dbReference type="EMBL" id="SMQ47433.1"/>
    </source>
</evidence>
<dbReference type="AlphaFoldDB" id="A0A1X7RJ34"/>
<dbReference type="PANTHER" id="PTHR18947">
    <property type="entry name" value="HOOK PROTEINS"/>
    <property type="match status" value="1"/>
</dbReference>
<organism evidence="7 8">
    <name type="scientific">Zymoseptoria tritici (strain ST99CH_3D7)</name>
    <dbReference type="NCBI Taxonomy" id="1276538"/>
    <lineage>
        <taxon>Eukaryota</taxon>
        <taxon>Fungi</taxon>
        <taxon>Dikarya</taxon>
        <taxon>Ascomycota</taxon>
        <taxon>Pezizomycotina</taxon>
        <taxon>Dothideomycetes</taxon>
        <taxon>Dothideomycetidae</taxon>
        <taxon>Mycosphaerellales</taxon>
        <taxon>Mycosphaerellaceae</taxon>
        <taxon>Zymoseptoria</taxon>
    </lineage>
</organism>
<dbReference type="InterPro" id="IPR043936">
    <property type="entry name" value="HOOK_N"/>
</dbReference>
<dbReference type="GO" id="GO:0051959">
    <property type="term" value="F:dynein light intermediate chain binding"/>
    <property type="evidence" value="ECO:0007669"/>
    <property type="project" value="TreeGrafter"/>
</dbReference>
<evidence type="ECO:0000313" key="8">
    <source>
        <dbReference type="Proteomes" id="UP000215127"/>
    </source>
</evidence>
<evidence type="ECO:0000256" key="3">
    <source>
        <dbReference type="ARBA" id="ARBA00023054"/>
    </source>
</evidence>
<evidence type="ECO:0000259" key="6">
    <source>
        <dbReference type="Pfam" id="PF19047"/>
    </source>
</evidence>
<keyword evidence="2" id="KW-0963">Cytoplasm</keyword>
<comment type="subcellular location">
    <subcellularLocation>
        <location evidence="1">Cytoplasm</location>
    </subcellularLocation>
</comment>
<feature type="region of interest" description="Disordered" evidence="5">
    <location>
        <begin position="571"/>
        <end position="601"/>
    </location>
</feature>
<dbReference type="Proteomes" id="UP000215127">
    <property type="component" value="Chromosome 2"/>
</dbReference>
<evidence type="ECO:0000256" key="4">
    <source>
        <dbReference type="SAM" id="Coils"/>
    </source>
</evidence>
<feature type="region of interest" description="Disordered" evidence="5">
    <location>
        <begin position="492"/>
        <end position="521"/>
    </location>
</feature>
<dbReference type="SUPFAM" id="SSF116907">
    <property type="entry name" value="Hook domain"/>
    <property type="match status" value="1"/>
</dbReference>
<keyword evidence="3 4" id="KW-0175">Coiled coil</keyword>
<dbReference type="Pfam" id="PF19047">
    <property type="entry name" value="HOOK_N"/>
    <property type="match status" value="1"/>
</dbReference>
<accession>A0A1X7RJ34</accession>
<feature type="compositionally biased region" description="Basic and acidic residues" evidence="5">
    <location>
        <begin position="414"/>
        <end position="438"/>
    </location>
</feature>
<feature type="region of interest" description="Disordered" evidence="5">
    <location>
        <begin position="154"/>
        <end position="194"/>
    </location>
</feature>
<evidence type="ECO:0000256" key="1">
    <source>
        <dbReference type="ARBA" id="ARBA00004496"/>
    </source>
</evidence>
<evidence type="ECO:0000256" key="5">
    <source>
        <dbReference type="SAM" id="MobiDB-lite"/>
    </source>
</evidence>
<gene>
    <name evidence="7" type="ORF">ZT3D7_G2581</name>
</gene>
<dbReference type="PANTHER" id="PTHR18947:SF28">
    <property type="entry name" value="GIRDIN, ISOFORM A"/>
    <property type="match status" value="1"/>
</dbReference>
<name>A0A1X7RJ34_ZYMT9</name>
<feature type="domain" description="HOOK N-terminal" evidence="6">
    <location>
        <begin position="7"/>
        <end position="137"/>
    </location>
</feature>
<dbReference type="STRING" id="1276538.A0A1X7RJ34"/>
<feature type="coiled-coil region" evidence="4">
    <location>
        <begin position="197"/>
        <end position="245"/>
    </location>
</feature>
<proteinExistence type="predicted"/>
<feature type="coiled-coil region" evidence="4">
    <location>
        <begin position="273"/>
        <end position="365"/>
    </location>
</feature>